<dbReference type="SMART" id="SM00228">
    <property type="entry name" value="PDZ"/>
    <property type="match status" value="1"/>
</dbReference>
<dbReference type="Pfam" id="PF00595">
    <property type="entry name" value="PDZ"/>
    <property type="match status" value="1"/>
</dbReference>
<evidence type="ECO:0000256" key="17">
    <source>
        <dbReference type="SAM" id="MobiDB-lite"/>
    </source>
</evidence>
<feature type="region of interest" description="Disordered" evidence="17">
    <location>
        <begin position="744"/>
        <end position="778"/>
    </location>
</feature>
<evidence type="ECO:0000256" key="15">
    <source>
        <dbReference type="ARBA" id="ARBA00082439"/>
    </source>
</evidence>
<feature type="compositionally biased region" description="Basic and acidic residues" evidence="17">
    <location>
        <begin position="289"/>
        <end position="300"/>
    </location>
</feature>
<dbReference type="GO" id="GO:0007015">
    <property type="term" value="P:actin filament organization"/>
    <property type="evidence" value="ECO:0007669"/>
    <property type="project" value="TreeGrafter"/>
</dbReference>
<dbReference type="FunFam" id="2.30.42.10:FF:000010">
    <property type="entry name" value="Neurabin-1 isoform 1"/>
    <property type="match status" value="1"/>
</dbReference>
<evidence type="ECO:0000259" key="18">
    <source>
        <dbReference type="PROSITE" id="PS50105"/>
    </source>
</evidence>
<evidence type="ECO:0000256" key="12">
    <source>
        <dbReference type="ARBA" id="ARBA00067399"/>
    </source>
</evidence>
<dbReference type="GO" id="GO:0019722">
    <property type="term" value="P:calcium-mediated signaling"/>
    <property type="evidence" value="ECO:0007669"/>
    <property type="project" value="TreeGrafter"/>
</dbReference>
<evidence type="ECO:0000256" key="13">
    <source>
        <dbReference type="ARBA" id="ARBA00076637"/>
    </source>
</evidence>
<feature type="region of interest" description="Disordered" evidence="17">
    <location>
        <begin position="1050"/>
        <end position="1087"/>
    </location>
</feature>
<reference evidence="20" key="1">
    <citation type="submission" date="2022-10" db="UniProtKB">
        <authorList>
            <consortium name="WormBaseParasite"/>
        </authorList>
    </citation>
    <scope>IDENTIFICATION</scope>
</reference>
<feature type="region of interest" description="Disordered" evidence="17">
    <location>
        <begin position="164"/>
        <end position="202"/>
    </location>
</feature>
<dbReference type="Pfam" id="PF07647">
    <property type="entry name" value="SAM_2"/>
    <property type="match status" value="1"/>
</dbReference>
<evidence type="ECO:0000313" key="20">
    <source>
        <dbReference type="WBParaSite" id="SSTP_0000069400.1"/>
    </source>
</evidence>
<dbReference type="InterPro" id="IPR013761">
    <property type="entry name" value="SAM/pointed_sf"/>
</dbReference>
<dbReference type="InterPro" id="IPR036034">
    <property type="entry name" value="PDZ_sf"/>
</dbReference>
<keyword evidence="5" id="KW-0221">Differentiation</keyword>
<dbReference type="InterPro" id="IPR040645">
    <property type="entry name" value="Neurabin-1/2_PDZ"/>
</dbReference>
<dbReference type="GO" id="GO:0005737">
    <property type="term" value="C:cytoplasm"/>
    <property type="evidence" value="ECO:0007669"/>
    <property type="project" value="TreeGrafter"/>
</dbReference>
<dbReference type="Gene3D" id="1.10.150.50">
    <property type="entry name" value="Transcription Factor, Ets-1"/>
    <property type="match status" value="1"/>
</dbReference>
<dbReference type="FunFam" id="1.10.150.50:FF:000008">
    <property type="entry name" value="Neurabin-1 isoform 1-like protein"/>
    <property type="match status" value="1"/>
</dbReference>
<feature type="compositionally biased region" description="Low complexity" evidence="17">
    <location>
        <begin position="591"/>
        <end position="601"/>
    </location>
</feature>
<keyword evidence="8 16" id="KW-0175">Coiled coil</keyword>
<keyword evidence="7" id="KW-0770">Synapse</keyword>
<feature type="domain" description="SAM" evidence="18">
    <location>
        <begin position="975"/>
        <end position="1038"/>
    </location>
</feature>
<evidence type="ECO:0000256" key="8">
    <source>
        <dbReference type="ARBA" id="ARBA00023054"/>
    </source>
</evidence>
<dbReference type="Gene3D" id="2.30.42.10">
    <property type="match status" value="1"/>
</dbReference>
<dbReference type="CDD" id="cd06790">
    <property type="entry name" value="PDZ_neurabin-like"/>
    <property type="match status" value="1"/>
</dbReference>
<dbReference type="GO" id="GO:0030425">
    <property type="term" value="C:dendrite"/>
    <property type="evidence" value="ECO:0007669"/>
    <property type="project" value="TreeGrafter"/>
</dbReference>
<proteinExistence type="predicted"/>
<feature type="region of interest" description="Disordered" evidence="17">
    <location>
        <begin position="278"/>
        <end position="326"/>
    </location>
</feature>
<keyword evidence="4" id="KW-0597">Phosphoprotein</keyword>
<dbReference type="PANTHER" id="PTHR16154">
    <property type="entry name" value="NEURABIN"/>
    <property type="match status" value="1"/>
</dbReference>
<evidence type="ECO:0000256" key="6">
    <source>
        <dbReference type="ARBA" id="ARBA00022902"/>
    </source>
</evidence>
<dbReference type="SMART" id="SM00454">
    <property type="entry name" value="SAM"/>
    <property type="match status" value="1"/>
</dbReference>
<dbReference type="Pfam" id="PF17817">
    <property type="entry name" value="PDZ_5"/>
    <property type="match status" value="1"/>
</dbReference>
<evidence type="ECO:0000256" key="2">
    <source>
        <dbReference type="ARBA" id="ARBA00022473"/>
    </source>
</evidence>
<evidence type="ECO:0000256" key="4">
    <source>
        <dbReference type="ARBA" id="ARBA00022553"/>
    </source>
</evidence>
<dbReference type="InterPro" id="IPR043446">
    <property type="entry name" value="Neurabin-like"/>
</dbReference>
<feature type="compositionally biased region" description="Polar residues" evidence="17">
    <location>
        <begin position="835"/>
        <end position="844"/>
    </location>
</feature>
<dbReference type="PANTHER" id="PTHR16154:SF6">
    <property type="entry name" value="SPINOPHILIN, ISOFORM J"/>
    <property type="match status" value="1"/>
</dbReference>
<dbReference type="SUPFAM" id="SSF50156">
    <property type="entry name" value="PDZ domain-like"/>
    <property type="match status" value="1"/>
</dbReference>
<dbReference type="GO" id="GO:0051015">
    <property type="term" value="F:actin filament binding"/>
    <property type="evidence" value="ECO:0007669"/>
    <property type="project" value="TreeGrafter"/>
</dbReference>
<dbReference type="InterPro" id="IPR001660">
    <property type="entry name" value="SAM"/>
</dbReference>
<feature type="compositionally biased region" description="Polar residues" evidence="17">
    <location>
        <begin position="602"/>
        <end position="612"/>
    </location>
</feature>
<evidence type="ECO:0000256" key="11">
    <source>
        <dbReference type="ARBA" id="ARBA00034103"/>
    </source>
</evidence>
<evidence type="ECO:0000259" key="19">
    <source>
        <dbReference type="PROSITE" id="PS50106"/>
    </source>
</evidence>
<evidence type="ECO:0000256" key="9">
    <source>
        <dbReference type="ARBA" id="ARBA00023203"/>
    </source>
</evidence>
<keyword evidence="6" id="KW-0524">Neurogenesis</keyword>
<feature type="compositionally biased region" description="Low complexity" evidence="17">
    <location>
        <begin position="307"/>
        <end position="326"/>
    </location>
</feature>
<feature type="compositionally biased region" description="Low complexity" evidence="17">
    <location>
        <begin position="1076"/>
        <end position="1087"/>
    </location>
</feature>
<accession>A0A913HE86</accession>
<dbReference type="SUPFAM" id="SSF47769">
    <property type="entry name" value="SAM/Pointed domain"/>
    <property type="match status" value="1"/>
</dbReference>
<evidence type="ECO:0000256" key="10">
    <source>
        <dbReference type="ARBA" id="ARBA00023212"/>
    </source>
</evidence>
<evidence type="ECO:0000256" key="7">
    <source>
        <dbReference type="ARBA" id="ARBA00023018"/>
    </source>
</evidence>
<feature type="compositionally biased region" description="Polar residues" evidence="17">
    <location>
        <begin position="886"/>
        <end position="904"/>
    </location>
</feature>
<dbReference type="GO" id="GO:0031175">
    <property type="term" value="P:neuron projection development"/>
    <property type="evidence" value="ECO:0007669"/>
    <property type="project" value="TreeGrafter"/>
</dbReference>
<keyword evidence="3" id="KW-0963">Cytoplasm</keyword>
<name>A0A913HE86_STRER</name>
<dbReference type="PROSITE" id="PS50106">
    <property type="entry name" value="PDZ"/>
    <property type="match status" value="1"/>
</dbReference>
<dbReference type="GO" id="GO:0014069">
    <property type="term" value="C:postsynaptic density"/>
    <property type="evidence" value="ECO:0007669"/>
    <property type="project" value="TreeGrafter"/>
</dbReference>
<feature type="compositionally biased region" description="Low complexity" evidence="17">
    <location>
        <begin position="568"/>
        <end position="584"/>
    </location>
</feature>
<feature type="compositionally biased region" description="Low complexity" evidence="17">
    <location>
        <begin position="859"/>
        <end position="885"/>
    </location>
</feature>
<keyword evidence="9" id="KW-0009">Actin-binding</keyword>
<organism evidence="20">
    <name type="scientific">Strongyloides stercoralis</name>
    <name type="common">Threadworm</name>
    <dbReference type="NCBI Taxonomy" id="6248"/>
    <lineage>
        <taxon>Eukaryota</taxon>
        <taxon>Metazoa</taxon>
        <taxon>Ecdysozoa</taxon>
        <taxon>Nematoda</taxon>
        <taxon>Chromadorea</taxon>
        <taxon>Rhabditida</taxon>
        <taxon>Tylenchina</taxon>
        <taxon>Panagrolaimomorpha</taxon>
        <taxon>Strongyloidoidea</taxon>
        <taxon>Strongyloididae</taxon>
        <taxon>Strongyloides</taxon>
    </lineage>
</organism>
<protein>
    <recommendedName>
        <fullName evidence="12">Neurabin-1</fullName>
    </recommendedName>
    <alternativeName>
        <fullName evidence="14">Neurabin-I</fullName>
    </alternativeName>
    <alternativeName>
        <fullName evidence="13">Neural tissue-specific F-actin-binding protein I</fullName>
    </alternativeName>
    <alternativeName>
        <fullName evidence="15">Protein phosphatase 1 regulatory subunit 9A</fullName>
    </alternativeName>
</protein>
<dbReference type="InterPro" id="IPR001478">
    <property type="entry name" value="PDZ"/>
</dbReference>
<evidence type="ECO:0000256" key="16">
    <source>
        <dbReference type="SAM" id="Coils"/>
    </source>
</evidence>
<evidence type="ECO:0000256" key="5">
    <source>
        <dbReference type="ARBA" id="ARBA00022782"/>
    </source>
</evidence>
<dbReference type="AlphaFoldDB" id="A0A913HE86"/>
<evidence type="ECO:0000256" key="14">
    <source>
        <dbReference type="ARBA" id="ARBA00077125"/>
    </source>
</evidence>
<feature type="domain" description="PDZ" evidence="19">
    <location>
        <begin position="453"/>
        <end position="541"/>
    </location>
</feature>
<sequence length="1087" mass="120607">MTTPEIMNGSEDVRTRFSHSKALFQQLEKERMDHLPSFYSPRPSRHIVLRGHNNINDSEMVTTTTSKNNIIKGGGEGGNKSFFNTSNGIDKNPPNIYNGYQDCGKEMSPVSSSSSVTASSTISSINSSSTTTPTLTNNSTATTTNNSYISPVAVLAAKLNNPQMSNFKNNIPPPVPPKPNTNNCNTSSLHQQRNNTSSPTSPIVSQVEENFNQLATELDKIKNIANYNSYSSTTTPTSSINNMISKNIPTNSNEKPSSFEPYWRDPSYYKKRYGMNNNNINNHHHHHHSIEEDGGKKMDKNNISPHTSTASSTNISSPSGSESGDSIINEINLDITNGSSKPSPKKGTTFALIRNKFDSGAFDNTKPSFGDNENVNEEGDLNYEGGFVGTIRGLSPDPESEENKKVKFSTNPIEVYSAYAAEDYDRRNEDVDPVAACAEYELERRLEKMDLFDVELEKGPEGLGVSIIGMGVGADSGLEKLGIFVKSITPGGAVQKNGEIQVCDQIVSVDGISLVGVSQMFAAETLRSTGKKVVFTIGREKNLDDSEVAQLIQQSLEQDRSRQPPYYNNNTATTNNSNTTQNSTPSIVSKNNNNNNNNNNNYSQKSIGSVVTPHSESTTSVFSKSFMDDTEIKSRISALEVELNDSQRRTEKMVEILESSRNHCKLLEQKYDQARQLLENYQNREKELLEREESHIAQLRSKDNQYSLLIDQLKGRIDELERKMFTPIQQNTYATNDYNSLLRKKDSTDNESQTSSFIDSKDKKSPSNTNTIEKEIPKVVPRSYSRGVSSMSSSMYNNTTPGSGHAFMLQQNSSMFSNNTNSTNKGMSQSVYADCTDTSTSNKRNTIRRNSETEEKCYTPSVVPSNKNSSYPNNISSNNNTGPYNSHNSLLSPIPATGNSSPQPRISEPVSPATSTKFLHNQRRILFPLRKRFAMHSKFIFNFFQNNIKSFFLTPAECEFWRPSSVEQGLQVLSWTGDDICQLLIQIGLDKYIPEFTINEINGPKFLELDGTKLKNIGVGNHSDRAIIKKKIKSIKNKIEKERKTLEKLSRQRAVAISNSSNPPQITDVMSPPPSSNRSISPGSTAV</sequence>
<evidence type="ECO:0000256" key="1">
    <source>
        <dbReference type="ARBA" id="ARBA00004245"/>
    </source>
</evidence>
<keyword evidence="2" id="KW-0217">Developmental protein</keyword>
<feature type="region of interest" description="Disordered" evidence="17">
    <location>
        <begin position="121"/>
        <end position="145"/>
    </location>
</feature>
<feature type="region of interest" description="Disordered" evidence="17">
    <location>
        <begin position="835"/>
        <end position="913"/>
    </location>
</feature>
<dbReference type="PROSITE" id="PS50105">
    <property type="entry name" value="SAM_DOMAIN"/>
    <property type="match status" value="1"/>
</dbReference>
<feature type="coiled-coil region" evidence="16">
    <location>
        <begin position="657"/>
        <end position="723"/>
    </location>
</feature>
<feature type="compositionally biased region" description="Polar residues" evidence="17">
    <location>
        <begin position="186"/>
        <end position="202"/>
    </location>
</feature>
<evidence type="ECO:0000256" key="3">
    <source>
        <dbReference type="ARBA" id="ARBA00022490"/>
    </source>
</evidence>
<dbReference type="GO" id="GO:0015629">
    <property type="term" value="C:actin cytoskeleton"/>
    <property type="evidence" value="ECO:0007669"/>
    <property type="project" value="TreeGrafter"/>
</dbReference>
<feature type="region of interest" description="Disordered" evidence="17">
    <location>
        <begin position="555"/>
        <end position="612"/>
    </location>
</feature>
<comment type="subcellular location">
    <subcellularLocation>
        <location evidence="1">Cytoplasm</location>
        <location evidence="1">Cytoskeleton</location>
    </subcellularLocation>
    <subcellularLocation>
        <location evidence="11">Synapse</location>
    </subcellularLocation>
</comment>
<dbReference type="WBParaSite" id="SSTP_0000069400.1">
    <property type="protein sequence ID" value="SSTP_0000069400.1"/>
    <property type="gene ID" value="SSTP_0000069400"/>
</dbReference>
<keyword evidence="10" id="KW-0206">Cytoskeleton</keyword>